<keyword evidence="1" id="KW-0175">Coiled coil</keyword>
<proteinExistence type="predicted"/>
<accession>A0A4V6DT30</accession>
<sequence length="605" mass="68694">MSPYPDQPPAPLPLKSDSIADIADHVFMRRVLRLPGSDKESIYDFKLTQEATELGLTVSPPPVPTPPSHHRRPSIARDGRSISTDSFASKSSRPTSEFSKSWDRTSTGFNSLQSYNRRSSATSSSSRSRDSVLSQPIPIVKQSRNSSVPPTVPRLGRQSPESPQPSSPHKHLIRGLTKLRLRRHDSDKSSQGCPHCPESSTTGLPAPHRLPCGHGYCTGALRNLVEATYTRDPKTWPTCCGQRIPKSYLDLVRARRVSTSAGSTNPSWTEMRRHHSESGSRNSTTPEPIETVRESSESDEATTQDRLAIASTNLSKALRIPEYALLRTKHTQQRNRLLRWDAKHRTDLVAASDRRRKDVSLEFDRSHDELVEKHAAIIANVEDKHISAEADLRTAQDTERRNTQTALKHMEAYCRGESANGEPHGREVSEQDRRELAKAQRLRDNMDIRHESAINVLRGEQNQRIRLRMQRHDQELEQLQRRRERELDRTQRDLDTELREWEAQIARKKAVLERWWQIETQICLRKHGQPMDLNFDDSLTPLSWSRGPGIDTTFDNFADEVESWDDQAEDVREDTPTPPSIIDRTTLEAVTIGGAIDGCEPVQQH</sequence>
<feature type="compositionally biased region" description="Low complexity" evidence="2">
    <location>
        <begin position="114"/>
        <end position="134"/>
    </location>
</feature>
<protein>
    <submittedName>
        <fullName evidence="3">Uncharacterized protein</fullName>
    </submittedName>
</protein>
<feature type="compositionally biased region" description="Polar residues" evidence="2">
    <location>
        <begin position="259"/>
        <end position="268"/>
    </location>
</feature>
<feature type="compositionally biased region" description="Polar residues" evidence="2">
    <location>
        <begin position="81"/>
        <end position="113"/>
    </location>
</feature>
<feature type="compositionally biased region" description="Basic residues" evidence="2">
    <location>
        <begin position="168"/>
        <end position="183"/>
    </location>
</feature>
<dbReference type="Proteomes" id="UP000308133">
    <property type="component" value="Unassembled WGS sequence"/>
</dbReference>
<gene>
    <name evidence="3" type="ORF">C1H76_8871</name>
</gene>
<evidence type="ECO:0000256" key="1">
    <source>
        <dbReference type="SAM" id="Coils"/>
    </source>
</evidence>
<comment type="caution">
    <text evidence="3">The sequence shown here is derived from an EMBL/GenBank/DDBJ whole genome shotgun (WGS) entry which is preliminary data.</text>
</comment>
<reference evidence="3 4" key="1">
    <citation type="submission" date="2018-02" db="EMBL/GenBank/DDBJ databases">
        <title>Draft genome sequences of Elsinoe sp., causing black scab on jojoba.</title>
        <authorList>
            <person name="Stodart B."/>
            <person name="Jeffress S."/>
            <person name="Ash G."/>
            <person name="Arun Chinnappa K."/>
        </authorList>
    </citation>
    <scope>NUCLEOTIDE SEQUENCE [LARGE SCALE GENOMIC DNA]</scope>
    <source>
        <strain evidence="3 4">Hillstone_2</strain>
    </source>
</reference>
<feature type="region of interest" description="Disordered" evidence="2">
    <location>
        <begin position="53"/>
        <end position="206"/>
    </location>
</feature>
<organism evidence="3 4">
    <name type="scientific">Elsinoe australis</name>
    <dbReference type="NCBI Taxonomy" id="40998"/>
    <lineage>
        <taxon>Eukaryota</taxon>
        <taxon>Fungi</taxon>
        <taxon>Dikarya</taxon>
        <taxon>Ascomycota</taxon>
        <taxon>Pezizomycotina</taxon>
        <taxon>Dothideomycetes</taxon>
        <taxon>Dothideomycetidae</taxon>
        <taxon>Myriangiales</taxon>
        <taxon>Elsinoaceae</taxon>
        <taxon>Elsinoe</taxon>
    </lineage>
</organism>
<feature type="region of interest" description="Disordered" evidence="2">
    <location>
        <begin position="259"/>
        <end position="303"/>
    </location>
</feature>
<evidence type="ECO:0000313" key="4">
    <source>
        <dbReference type="Proteomes" id="UP000308133"/>
    </source>
</evidence>
<evidence type="ECO:0000256" key="2">
    <source>
        <dbReference type="SAM" id="MobiDB-lite"/>
    </source>
</evidence>
<evidence type="ECO:0000313" key="3">
    <source>
        <dbReference type="EMBL" id="TKX18982.1"/>
    </source>
</evidence>
<dbReference type="EMBL" id="PTQR01000123">
    <property type="protein sequence ID" value="TKX18982.1"/>
    <property type="molecule type" value="Genomic_DNA"/>
</dbReference>
<feature type="coiled-coil region" evidence="1">
    <location>
        <begin position="462"/>
        <end position="504"/>
    </location>
</feature>
<name>A0A4V6DT30_9PEZI</name>
<dbReference type="AlphaFoldDB" id="A0A4V6DT30"/>